<reference evidence="1" key="3">
    <citation type="submission" date="2025-09" db="UniProtKB">
        <authorList>
            <consortium name="Ensembl"/>
        </authorList>
    </citation>
    <scope>IDENTIFICATION</scope>
</reference>
<dbReference type="InParanoid" id="H2ZJ52"/>
<dbReference type="HOGENOM" id="CLU_3376927_0_0_1"/>
<organism evidence="1 2">
    <name type="scientific">Ciona savignyi</name>
    <name type="common">Pacific transparent sea squirt</name>
    <dbReference type="NCBI Taxonomy" id="51511"/>
    <lineage>
        <taxon>Eukaryota</taxon>
        <taxon>Metazoa</taxon>
        <taxon>Chordata</taxon>
        <taxon>Tunicata</taxon>
        <taxon>Ascidiacea</taxon>
        <taxon>Phlebobranchia</taxon>
        <taxon>Cionidae</taxon>
        <taxon>Ciona</taxon>
    </lineage>
</organism>
<keyword evidence="2" id="KW-1185">Reference proteome</keyword>
<reference evidence="2" key="1">
    <citation type="submission" date="2003-08" db="EMBL/GenBank/DDBJ databases">
        <authorList>
            <person name="Birren B."/>
            <person name="Nusbaum C."/>
            <person name="Abebe A."/>
            <person name="Abouelleil A."/>
            <person name="Adekoya E."/>
            <person name="Ait-zahra M."/>
            <person name="Allen N."/>
            <person name="Allen T."/>
            <person name="An P."/>
            <person name="Anderson M."/>
            <person name="Anderson S."/>
            <person name="Arachchi H."/>
            <person name="Armbruster J."/>
            <person name="Bachantsang P."/>
            <person name="Baldwin J."/>
            <person name="Barry A."/>
            <person name="Bayul T."/>
            <person name="Blitshsteyn B."/>
            <person name="Bloom T."/>
            <person name="Blye J."/>
            <person name="Boguslavskiy L."/>
            <person name="Borowsky M."/>
            <person name="Boukhgalter B."/>
            <person name="Brunache A."/>
            <person name="Butler J."/>
            <person name="Calixte N."/>
            <person name="Calvo S."/>
            <person name="Camarata J."/>
            <person name="Campo K."/>
            <person name="Chang J."/>
            <person name="Cheshatsang Y."/>
            <person name="Citroen M."/>
            <person name="Collymore A."/>
            <person name="Considine T."/>
            <person name="Cook A."/>
            <person name="Cooke P."/>
            <person name="Corum B."/>
            <person name="Cuomo C."/>
            <person name="David R."/>
            <person name="Dawoe T."/>
            <person name="Degray S."/>
            <person name="Dodge S."/>
            <person name="Dooley K."/>
            <person name="Dorje P."/>
            <person name="Dorjee K."/>
            <person name="Dorris L."/>
            <person name="Duffey N."/>
            <person name="Dupes A."/>
            <person name="Elkins T."/>
            <person name="Engels R."/>
            <person name="Erickson J."/>
            <person name="Farina A."/>
            <person name="Faro S."/>
            <person name="Ferreira P."/>
            <person name="Fischer H."/>
            <person name="Fitzgerald M."/>
            <person name="Foley K."/>
            <person name="Gage D."/>
            <person name="Galagan J."/>
            <person name="Gearin G."/>
            <person name="Gnerre S."/>
            <person name="Gnirke A."/>
            <person name="Goyette A."/>
            <person name="Graham J."/>
            <person name="Grandbois E."/>
            <person name="Gyaltsen K."/>
            <person name="Hafez N."/>
            <person name="Hagopian D."/>
            <person name="Hagos B."/>
            <person name="Hall J."/>
            <person name="Hatcher B."/>
            <person name="Heller A."/>
            <person name="Higgins H."/>
            <person name="Honan T."/>
            <person name="Horn A."/>
            <person name="Houde N."/>
            <person name="Hughes L."/>
            <person name="Hulme W."/>
            <person name="Husby E."/>
            <person name="Iliev I."/>
            <person name="Jaffe D."/>
            <person name="Jones C."/>
            <person name="Kamal M."/>
            <person name="Kamat A."/>
            <person name="Kamvysselis M."/>
            <person name="Karlsson E."/>
            <person name="Kells C."/>
            <person name="Kieu A."/>
            <person name="Kisner P."/>
            <person name="Kodira C."/>
            <person name="Kulbokas E."/>
            <person name="Labutti K."/>
            <person name="Lama D."/>
            <person name="Landers T."/>
            <person name="Leger J."/>
            <person name="Levine S."/>
            <person name="Lewis D."/>
            <person name="Lewis T."/>
            <person name="Lindblad-toh K."/>
            <person name="Liu X."/>
            <person name="Lokyitsang T."/>
            <person name="Lokyitsang Y."/>
            <person name="Lucien O."/>
            <person name="Lui A."/>
            <person name="Ma L.J."/>
            <person name="Mabbitt R."/>
            <person name="Macdonald J."/>
            <person name="Maclean C."/>
            <person name="Major J."/>
            <person name="Manning J."/>
            <person name="Marabella R."/>
            <person name="Maru K."/>
            <person name="Matthews C."/>
            <person name="Mauceli E."/>
            <person name="Mccarthy M."/>
            <person name="Mcdonough S."/>
            <person name="Mcghee T."/>
            <person name="Meldrim J."/>
            <person name="Meneus L."/>
            <person name="Mesirov J."/>
            <person name="Mihalev A."/>
            <person name="Mihova T."/>
            <person name="Mikkelsen T."/>
            <person name="Mlenga V."/>
            <person name="Moru K."/>
            <person name="Mozes J."/>
            <person name="Mulrain L."/>
            <person name="Munson G."/>
            <person name="Naylor J."/>
            <person name="Newes C."/>
            <person name="Nguyen C."/>
            <person name="Nguyen N."/>
            <person name="Nguyen T."/>
            <person name="Nicol R."/>
            <person name="Nielsen C."/>
            <person name="Nizzari M."/>
            <person name="Norbu C."/>
            <person name="Norbu N."/>
            <person name="O'donnell P."/>
            <person name="Okoawo O."/>
            <person name="O'leary S."/>
            <person name="Omotosho B."/>
            <person name="O'neill K."/>
            <person name="Osman S."/>
            <person name="Parker S."/>
            <person name="Perrin D."/>
            <person name="Phunkhang P."/>
            <person name="Piqani B."/>
            <person name="Purcell S."/>
            <person name="Rachupka T."/>
            <person name="Ramasamy U."/>
            <person name="Rameau R."/>
            <person name="Ray V."/>
            <person name="Raymond C."/>
            <person name="Retta R."/>
            <person name="Richardson S."/>
            <person name="Rise C."/>
            <person name="Rodriguez J."/>
            <person name="Rogers J."/>
            <person name="Rogov P."/>
            <person name="Rutman M."/>
            <person name="Schupbach R."/>
            <person name="Seaman C."/>
            <person name="Settipalli S."/>
            <person name="Sharpe T."/>
            <person name="Sheridan J."/>
            <person name="Sherpa N."/>
            <person name="Shi J."/>
            <person name="Smirnov S."/>
            <person name="Smith C."/>
            <person name="Sougnez C."/>
            <person name="Spencer B."/>
            <person name="Stalker J."/>
            <person name="Stange-thomann N."/>
            <person name="Stavropoulos S."/>
            <person name="Stetson K."/>
            <person name="Stone C."/>
            <person name="Stone S."/>
            <person name="Stubbs M."/>
            <person name="Talamas J."/>
            <person name="Tchuinga P."/>
            <person name="Tenzing P."/>
            <person name="Tesfaye S."/>
            <person name="Theodore J."/>
            <person name="Thoulutsang Y."/>
            <person name="Topham K."/>
            <person name="Towey S."/>
            <person name="Tsamla T."/>
            <person name="Tsomo N."/>
            <person name="Vallee D."/>
            <person name="Vassiliev H."/>
            <person name="Venkataraman V."/>
            <person name="Vinson J."/>
            <person name="Vo A."/>
            <person name="Wade C."/>
            <person name="Wang S."/>
            <person name="Wangchuk T."/>
            <person name="Wangdi T."/>
            <person name="Whittaker C."/>
            <person name="Wilkinson J."/>
            <person name="Wu Y."/>
            <person name="Wyman D."/>
            <person name="Yadav S."/>
            <person name="Yang S."/>
            <person name="Yang X."/>
            <person name="Yeager S."/>
            <person name="Yee E."/>
            <person name="Young G."/>
            <person name="Zainoun J."/>
            <person name="Zembeck L."/>
            <person name="Zimmer A."/>
            <person name="Zody M."/>
            <person name="Lander E."/>
        </authorList>
    </citation>
    <scope>NUCLEOTIDE SEQUENCE [LARGE SCALE GENOMIC DNA]</scope>
</reference>
<proteinExistence type="predicted"/>
<dbReference type="AlphaFoldDB" id="H2ZJ52"/>
<accession>H2ZJ52</accession>
<sequence>MQVGMISNYLIIMIDYLKYGCQGAINRVIVQLST</sequence>
<evidence type="ECO:0000313" key="2">
    <source>
        <dbReference type="Proteomes" id="UP000007875"/>
    </source>
</evidence>
<dbReference type="Proteomes" id="UP000007875">
    <property type="component" value="Unassembled WGS sequence"/>
</dbReference>
<name>H2ZJ52_CIOSA</name>
<dbReference type="Ensembl" id="ENSCSAVT00000017810.1">
    <property type="protein sequence ID" value="ENSCSAVP00000017618.1"/>
    <property type="gene ID" value="ENSCSAVG00000010370.1"/>
</dbReference>
<protein>
    <submittedName>
        <fullName evidence="1">Uncharacterized protein</fullName>
    </submittedName>
</protein>
<evidence type="ECO:0000313" key="1">
    <source>
        <dbReference type="Ensembl" id="ENSCSAVP00000017618.1"/>
    </source>
</evidence>
<reference evidence="1" key="2">
    <citation type="submission" date="2025-08" db="UniProtKB">
        <authorList>
            <consortium name="Ensembl"/>
        </authorList>
    </citation>
    <scope>IDENTIFICATION</scope>
</reference>